<dbReference type="RefSeq" id="WP_004524895.1">
    <property type="nucleotide sequence ID" value="NZ_CM000833.1"/>
</dbReference>
<dbReference type="EMBL" id="CM000833">
    <property type="protein sequence ID" value="EET04986.1"/>
    <property type="molecule type" value="Genomic_DNA"/>
</dbReference>
<evidence type="ECO:0000256" key="1">
    <source>
        <dbReference type="SAM" id="MobiDB-lite"/>
    </source>
</evidence>
<sequence length="87" mass="9114">MATKKFPPDENAPRRPQTDKDTGVGTFVPDPGLDDDADDVGYASGDEAQTAPLEDEESGTPGRGERSRNGGGDSGDGGGHDDGRRRR</sequence>
<evidence type="ECO:0000313" key="2">
    <source>
        <dbReference type="EMBL" id="EET04986.1"/>
    </source>
</evidence>
<protein>
    <submittedName>
        <fullName evidence="2">Uncharacterized protein</fullName>
    </submittedName>
</protein>
<dbReference type="Proteomes" id="UP000001812">
    <property type="component" value="Chromosome II"/>
</dbReference>
<reference evidence="2" key="1">
    <citation type="submission" date="2009-05" db="EMBL/GenBank/DDBJ databases">
        <authorList>
            <person name="Harkins D.M."/>
            <person name="DeShazer D."/>
            <person name="Woods D.E."/>
            <person name="Brinkac L.M."/>
            <person name="Brown K.A."/>
            <person name="Hung G.C."/>
            <person name="Tuanyok A."/>
            <person name="Zhang B."/>
            <person name="Nierman W.C."/>
        </authorList>
    </citation>
    <scope>NUCLEOTIDE SEQUENCE [LARGE SCALE GENOMIC DNA]</scope>
    <source>
        <strain evidence="2">1710a</strain>
    </source>
</reference>
<dbReference type="HOGENOM" id="CLU_2477338_0_0_4"/>
<dbReference type="AlphaFoldDB" id="A0A0E1VY73"/>
<feature type="compositionally biased region" description="Basic and acidic residues" evidence="1">
    <location>
        <begin position="1"/>
        <end position="22"/>
    </location>
</feature>
<organism evidence="2">
    <name type="scientific">Burkholderia pseudomallei 1710a</name>
    <dbReference type="NCBI Taxonomy" id="320371"/>
    <lineage>
        <taxon>Bacteria</taxon>
        <taxon>Pseudomonadati</taxon>
        <taxon>Pseudomonadota</taxon>
        <taxon>Betaproteobacteria</taxon>
        <taxon>Burkholderiales</taxon>
        <taxon>Burkholderiaceae</taxon>
        <taxon>Burkholderia</taxon>
        <taxon>pseudomallei group</taxon>
    </lineage>
</organism>
<feature type="region of interest" description="Disordered" evidence="1">
    <location>
        <begin position="1"/>
        <end position="87"/>
    </location>
</feature>
<dbReference type="GeneID" id="93064267"/>
<gene>
    <name evidence="2" type="ORF">BURPS1710A_A2049</name>
</gene>
<feature type="compositionally biased region" description="Basic and acidic residues" evidence="1">
    <location>
        <begin position="78"/>
        <end position="87"/>
    </location>
</feature>
<accession>A0A0E1VY73</accession>
<name>A0A0E1VY73_BURPE</name>
<proteinExistence type="predicted"/>